<dbReference type="CDD" id="cd08509">
    <property type="entry name" value="PBP2_TmCBP_oligosaccharides_like"/>
    <property type="match status" value="1"/>
</dbReference>
<name>A0A6I2U668_9FIRM</name>
<dbReference type="InterPro" id="IPR000914">
    <property type="entry name" value="SBP_5_dom"/>
</dbReference>
<feature type="region of interest" description="Disordered" evidence="1">
    <location>
        <begin position="40"/>
        <end position="60"/>
    </location>
</feature>
<reference evidence="4 5" key="1">
    <citation type="submission" date="2019-08" db="EMBL/GenBank/DDBJ databases">
        <title>In-depth cultivation of the pig gut microbiome towards novel bacterial diversity and tailored functional studies.</title>
        <authorList>
            <person name="Wylensek D."/>
            <person name="Hitch T.C.A."/>
            <person name="Clavel T."/>
        </authorList>
    </citation>
    <scope>NUCLEOTIDE SEQUENCE [LARGE SCALE GENOMIC DNA]</scope>
    <source>
        <strain evidence="4 5">WCA3-601-WT-6J</strain>
    </source>
</reference>
<evidence type="ECO:0000313" key="4">
    <source>
        <dbReference type="EMBL" id="MST93257.1"/>
    </source>
</evidence>
<dbReference type="Pfam" id="PF00496">
    <property type="entry name" value="SBP_bac_5"/>
    <property type="match status" value="1"/>
</dbReference>
<organism evidence="4 5">
    <name type="scientific">Ruthenibacterium lactatiformans</name>
    <dbReference type="NCBI Taxonomy" id="1550024"/>
    <lineage>
        <taxon>Bacteria</taxon>
        <taxon>Bacillati</taxon>
        <taxon>Bacillota</taxon>
        <taxon>Clostridia</taxon>
        <taxon>Eubacteriales</taxon>
        <taxon>Oscillospiraceae</taxon>
        <taxon>Ruthenibacterium</taxon>
    </lineage>
</organism>
<dbReference type="Gene3D" id="3.10.105.10">
    <property type="entry name" value="Dipeptide-binding Protein, Domain 3"/>
    <property type="match status" value="1"/>
</dbReference>
<dbReference type="PIRSF" id="PIRSF002741">
    <property type="entry name" value="MppA"/>
    <property type="match status" value="1"/>
</dbReference>
<accession>A0A6I2U668</accession>
<dbReference type="PROSITE" id="PS51257">
    <property type="entry name" value="PROKAR_LIPOPROTEIN"/>
    <property type="match status" value="1"/>
</dbReference>
<comment type="caution">
    <text evidence="4">The sequence shown here is derived from an EMBL/GenBank/DDBJ whole genome shotgun (WGS) entry which is preliminary data.</text>
</comment>
<dbReference type="InterPro" id="IPR039424">
    <property type="entry name" value="SBP_5"/>
</dbReference>
<dbReference type="GO" id="GO:1904680">
    <property type="term" value="F:peptide transmembrane transporter activity"/>
    <property type="evidence" value="ECO:0007669"/>
    <property type="project" value="TreeGrafter"/>
</dbReference>
<keyword evidence="2" id="KW-0732">Signal</keyword>
<protein>
    <submittedName>
        <fullName evidence="4">ABC transporter substrate-binding protein</fullName>
    </submittedName>
</protein>
<dbReference type="PANTHER" id="PTHR30290:SF82">
    <property type="entry name" value="ABC-TYPE DIPEPTIDE_OLIGOPEPTIDE TRANSPORT SYSTEM, PERIPLASMIC COMPONENT"/>
    <property type="match status" value="1"/>
</dbReference>
<dbReference type="Gene3D" id="3.90.76.10">
    <property type="entry name" value="Dipeptide-binding Protein, Domain 1"/>
    <property type="match status" value="1"/>
</dbReference>
<feature type="signal peptide" evidence="2">
    <location>
        <begin position="1"/>
        <end position="31"/>
    </location>
</feature>
<feature type="domain" description="Solute-binding protein family 5" evidence="3">
    <location>
        <begin position="113"/>
        <end position="492"/>
    </location>
</feature>
<dbReference type="GO" id="GO:0015833">
    <property type="term" value="P:peptide transport"/>
    <property type="evidence" value="ECO:0007669"/>
    <property type="project" value="TreeGrafter"/>
</dbReference>
<dbReference type="AlphaFoldDB" id="A0A6I2U668"/>
<feature type="compositionally biased region" description="Low complexity" evidence="1">
    <location>
        <begin position="40"/>
        <end position="56"/>
    </location>
</feature>
<dbReference type="Proteomes" id="UP000431913">
    <property type="component" value="Unassembled WGS sequence"/>
</dbReference>
<evidence type="ECO:0000256" key="2">
    <source>
        <dbReference type="SAM" id="SignalP"/>
    </source>
</evidence>
<sequence length="610" mass="67659">MQKIKNKEENVLKKVLSIALALMMALSLLTACGNGTSSIPASTATSTAASTPDSTAQESSQFPREETFYFFSGMGVLPTSFNPLLGNGTEWPSGQMQYLLYEALFMMDMLSGELKPLIADSYEVLEDNSVKIVINEKAHFNDGTPLTAEDVKFSYDLGDKYDLQFSSYWDVLESVEVVDEHTVVLHQKANSVNTPVALDSMQMVPILPVSVWGPIVDEAGDDVSVVRAFDNLDNPVGSGPYKVYGFNDQGIYLERDDNYWGVERFGKLPAPKYIVQPIYKSNDLVSADLQNNKLDLAQAYMPSIWEMIEKNDKVGTYLSDAPYHLEGGMVAMVFNTSLPGLDDPEVRRAIAYGINYQQVAQLAVSGYSKDIVPLLALTDGVEDKYIDKDALADLMWSYDPDKCNELLDALGAEKGADGIRVLPDGTRMSWTLQTGYGWSDWNAAAEVISQNLKAVGVEIISDMPESAVFISNRQTGDFQLCLHIIGENPRPSQPWFRYKDALYSVGTPDFGTLAFSNFGRYSNAEYDALIEALPGINSDAELTEMHTEINRIFLEEAPLVPIMYRPFQFYEFNESYWTGFPTADNGSEVPPMLDRGAGIQFLYEIEPAGK</sequence>
<feature type="chain" id="PRO_5039385697" evidence="2">
    <location>
        <begin position="32"/>
        <end position="610"/>
    </location>
</feature>
<dbReference type="GO" id="GO:0042597">
    <property type="term" value="C:periplasmic space"/>
    <property type="evidence" value="ECO:0007669"/>
    <property type="project" value="UniProtKB-ARBA"/>
</dbReference>
<evidence type="ECO:0000313" key="5">
    <source>
        <dbReference type="Proteomes" id="UP000431913"/>
    </source>
</evidence>
<dbReference type="SUPFAM" id="SSF53850">
    <property type="entry name" value="Periplasmic binding protein-like II"/>
    <property type="match status" value="1"/>
</dbReference>
<dbReference type="Gene3D" id="3.40.190.10">
    <property type="entry name" value="Periplasmic binding protein-like II"/>
    <property type="match status" value="1"/>
</dbReference>
<dbReference type="GO" id="GO:0043190">
    <property type="term" value="C:ATP-binding cassette (ABC) transporter complex"/>
    <property type="evidence" value="ECO:0007669"/>
    <property type="project" value="InterPro"/>
</dbReference>
<gene>
    <name evidence="4" type="ORF">FYJ76_15190</name>
</gene>
<evidence type="ECO:0000256" key="1">
    <source>
        <dbReference type="SAM" id="MobiDB-lite"/>
    </source>
</evidence>
<dbReference type="EMBL" id="VUNJ01000022">
    <property type="protein sequence ID" value="MST93257.1"/>
    <property type="molecule type" value="Genomic_DNA"/>
</dbReference>
<dbReference type="InterPro" id="IPR030678">
    <property type="entry name" value="Peptide/Ni-bd"/>
</dbReference>
<evidence type="ECO:0000259" key="3">
    <source>
        <dbReference type="Pfam" id="PF00496"/>
    </source>
</evidence>
<proteinExistence type="predicted"/>
<dbReference type="PANTHER" id="PTHR30290">
    <property type="entry name" value="PERIPLASMIC BINDING COMPONENT OF ABC TRANSPORTER"/>
    <property type="match status" value="1"/>
</dbReference>